<keyword evidence="2" id="KW-0444">Lipid biosynthesis</keyword>
<evidence type="ECO:0000313" key="8">
    <source>
        <dbReference type="EMBL" id="GAA4442700.1"/>
    </source>
</evidence>
<dbReference type="PANTHER" id="PTHR10434:SF64">
    <property type="entry name" value="1-ACYL-SN-GLYCEROL-3-PHOSPHATE ACYLTRANSFERASE-RELATED"/>
    <property type="match status" value="1"/>
</dbReference>
<dbReference type="Proteomes" id="UP001501508">
    <property type="component" value="Unassembled WGS sequence"/>
</dbReference>
<evidence type="ECO:0000256" key="3">
    <source>
        <dbReference type="ARBA" id="ARBA00022679"/>
    </source>
</evidence>
<keyword evidence="6" id="KW-0812">Transmembrane</keyword>
<sequence length="250" mass="27663">MKRVVDYLLSILYMIHFGLTLALFHVYQVIVFTLFGRKGQKVAADHLNFSLTYGLLWTGASIRFEHKTPIPEGRPIIFVANHQSTYDISGISWFLRKYTPIFVSKIELAKGIPSVSYNLRKSNAALINRKDSKQAITEIARLGKHIQENNFSAVIFPEGTRTQSGIMKPFAVGGLATLLKRAPGALIVPVAIQGTGALNPTRGIFPLVSFTKLSWTSLEGIEPAGHTAEELTQMARNAIQQQLDLAIKQS</sequence>
<dbReference type="InterPro" id="IPR002123">
    <property type="entry name" value="Plipid/glycerol_acylTrfase"/>
</dbReference>
<keyword evidence="5 8" id="KW-0012">Acyltransferase</keyword>
<dbReference type="PANTHER" id="PTHR10434">
    <property type="entry name" value="1-ACYL-SN-GLYCEROL-3-PHOSPHATE ACYLTRANSFERASE"/>
    <property type="match status" value="1"/>
</dbReference>
<evidence type="ECO:0000256" key="4">
    <source>
        <dbReference type="ARBA" id="ARBA00023098"/>
    </source>
</evidence>
<dbReference type="GO" id="GO:0016746">
    <property type="term" value="F:acyltransferase activity"/>
    <property type="evidence" value="ECO:0007669"/>
    <property type="project" value="UniProtKB-KW"/>
</dbReference>
<evidence type="ECO:0000256" key="6">
    <source>
        <dbReference type="SAM" id="Phobius"/>
    </source>
</evidence>
<reference evidence="9" key="1">
    <citation type="journal article" date="2019" name="Int. J. Syst. Evol. Microbiol.">
        <title>The Global Catalogue of Microorganisms (GCM) 10K type strain sequencing project: providing services to taxonomists for standard genome sequencing and annotation.</title>
        <authorList>
            <consortium name="The Broad Institute Genomics Platform"/>
            <consortium name="The Broad Institute Genome Sequencing Center for Infectious Disease"/>
            <person name="Wu L."/>
            <person name="Ma J."/>
        </authorList>
    </citation>
    <scope>NUCLEOTIDE SEQUENCE [LARGE SCALE GENOMIC DNA]</scope>
    <source>
        <strain evidence="9">JCM 31920</strain>
    </source>
</reference>
<evidence type="ECO:0000256" key="2">
    <source>
        <dbReference type="ARBA" id="ARBA00022516"/>
    </source>
</evidence>
<dbReference type="EMBL" id="BAABEY010000028">
    <property type="protein sequence ID" value="GAA4442700.1"/>
    <property type="molecule type" value="Genomic_DNA"/>
</dbReference>
<dbReference type="CDD" id="cd07989">
    <property type="entry name" value="LPLAT_AGPAT-like"/>
    <property type="match status" value="1"/>
</dbReference>
<dbReference type="SMART" id="SM00563">
    <property type="entry name" value="PlsC"/>
    <property type="match status" value="1"/>
</dbReference>
<proteinExistence type="predicted"/>
<comment type="caution">
    <text evidence="8">The sequence shown here is derived from an EMBL/GenBank/DDBJ whole genome shotgun (WGS) entry which is preliminary data.</text>
</comment>
<feature type="domain" description="Phospholipid/glycerol acyltransferase" evidence="7">
    <location>
        <begin position="76"/>
        <end position="195"/>
    </location>
</feature>
<accession>A0ABP8M1M0</accession>
<dbReference type="RefSeq" id="WP_345030619.1">
    <property type="nucleotide sequence ID" value="NZ_BAABEY010000028.1"/>
</dbReference>
<evidence type="ECO:0000256" key="1">
    <source>
        <dbReference type="ARBA" id="ARBA00005189"/>
    </source>
</evidence>
<name>A0ABP8M1M0_9BACT</name>
<feature type="transmembrane region" description="Helical" evidence="6">
    <location>
        <begin position="12"/>
        <end position="35"/>
    </location>
</feature>
<dbReference type="SUPFAM" id="SSF69593">
    <property type="entry name" value="Glycerol-3-phosphate (1)-acyltransferase"/>
    <property type="match status" value="1"/>
</dbReference>
<keyword evidence="6" id="KW-1133">Transmembrane helix</keyword>
<keyword evidence="4" id="KW-0443">Lipid metabolism</keyword>
<keyword evidence="6" id="KW-0472">Membrane</keyword>
<protein>
    <submittedName>
        <fullName evidence="8">Lysophospholipid acyltransferase family protein</fullName>
    </submittedName>
</protein>
<evidence type="ECO:0000259" key="7">
    <source>
        <dbReference type="SMART" id="SM00563"/>
    </source>
</evidence>
<evidence type="ECO:0000313" key="9">
    <source>
        <dbReference type="Proteomes" id="UP001501508"/>
    </source>
</evidence>
<evidence type="ECO:0000256" key="5">
    <source>
        <dbReference type="ARBA" id="ARBA00023315"/>
    </source>
</evidence>
<organism evidence="8 9">
    <name type="scientific">Ravibacter arvi</name>
    <dbReference type="NCBI Taxonomy" id="2051041"/>
    <lineage>
        <taxon>Bacteria</taxon>
        <taxon>Pseudomonadati</taxon>
        <taxon>Bacteroidota</taxon>
        <taxon>Cytophagia</taxon>
        <taxon>Cytophagales</taxon>
        <taxon>Spirosomataceae</taxon>
        <taxon>Ravibacter</taxon>
    </lineage>
</organism>
<comment type="pathway">
    <text evidence="1">Lipid metabolism.</text>
</comment>
<keyword evidence="3" id="KW-0808">Transferase</keyword>
<dbReference type="Pfam" id="PF01553">
    <property type="entry name" value="Acyltransferase"/>
    <property type="match status" value="1"/>
</dbReference>
<keyword evidence="9" id="KW-1185">Reference proteome</keyword>
<gene>
    <name evidence="8" type="ORF">GCM10023091_29930</name>
</gene>